<gene>
    <name evidence="4" type="ORF">B0537_05655</name>
</gene>
<dbReference type="Proteomes" id="UP000189464">
    <property type="component" value="Chromosome"/>
</dbReference>
<dbReference type="AlphaFoldDB" id="A0A1S6J0H7"/>
<dbReference type="InterPro" id="IPR022029">
    <property type="entry name" value="YoaR-like_PG-bd"/>
</dbReference>
<evidence type="ECO:0000256" key="2">
    <source>
        <dbReference type="SAM" id="Coils"/>
    </source>
</evidence>
<dbReference type="PROSITE" id="PS51109">
    <property type="entry name" value="G5"/>
    <property type="match status" value="1"/>
</dbReference>
<dbReference type="Pfam" id="PF04294">
    <property type="entry name" value="VanW"/>
    <property type="match status" value="1"/>
</dbReference>
<keyword evidence="1" id="KW-0732">Signal</keyword>
<dbReference type="InterPro" id="IPR052913">
    <property type="entry name" value="Glycopeptide_resist_protein"/>
</dbReference>
<dbReference type="EMBL" id="CP019698">
    <property type="protein sequence ID" value="AQS60518.1"/>
    <property type="molecule type" value="Genomic_DNA"/>
</dbReference>
<evidence type="ECO:0000313" key="5">
    <source>
        <dbReference type="Proteomes" id="UP000189464"/>
    </source>
</evidence>
<reference evidence="4 5" key="1">
    <citation type="journal article" date="2016" name="Int. J. Syst. Evol. Microbiol.">
        <title>Desulfotomaculum ferrireducens sp. nov., a moderately thermophilic sulfate-reducing and dissimilatory Fe(III)-reducing bacterium isolated from compost.</title>
        <authorList>
            <person name="Yang G."/>
            <person name="Guo J."/>
            <person name="Zhuang L."/>
            <person name="Yuan Y."/>
            <person name="Zhou S."/>
        </authorList>
    </citation>
    <scope>NUCLEOTIDE SEQUENCE [LARGE SCALE GENOMIC DNA]</scope>
    <source>
        <strain evidence="4 5">GSS09</strain>
    </source>
</reference>
<evidence type="ECO:0000256" key="1">
    <source>
        <dbReference type="ARBA" id="ARBA00022729"/>
    </source>
</evidence>
<protein>
    <submittedName>
        <fullName evidence="4">Vanomycin resistance protein VanB</fullName>
    </submittedName>
</protein>
<evidence type="ECO:0000259" key="3">
    <source>
        <dbReference type="PROSITE" id="PS51109"/>
    </source>
</evidence>
<sequence>MAALSYGLIFKMQPAEATRVPSGVHVQDIDLSNLEKEQARQRIEEFAQELLQKKVTFTYGEQTWSKTLEELGFVFNVEDMVRQAMEHNSSFLQQVKTYFQPVEKNINLSLNLDKPQLRQVLHPLMQTIERPAIDAQFMINHQDEVVIVPEQTGLRVNLDLLQEKLMQMDLSQPELFMSLPLYEVKAEKTLEDIKVMGINGKLSEFTTFFDGKNENRTTNVKTAAAKIDGLLLAPEQEFSFNQTVGERSQQAGYRPAAVIIGNKFEEALGGGICQVSSTLYNAILLANLTPLERHNHSLAIGYVPLGRDAAVAWNQLDFKFKNNLPCYIYLRTLVAKDHITVQVYGDTTLKKDVTIRSWVTETIEPEQIIREVDPQLAPGEEIIIAPAYKGFRAKAERVIREDGVVVAREPLGDSFYRSSPKRIKVGPDVAEPKDLEQEGLEQGELKQENQYLLLEEQDSIVQTEY</sequence>
<evidence type="ECO:0000313" key="4">
    <source>
        <dbReference type="EMBL" id="AQS60518.1"/>
    </source>
</evidence>
<dbReference type="Pfam" id="PF12229">
    <property type="entry name" value="PG_binding_4"/>
    <property type="match status" value="1"/>
</dbReference>
<feature type="coiled-coil region" evidence="2">
    <location>
        <begin position="29"/>
        <end position="56"/>
    </location>
</feature>
<feature type="domain" description="G5" evidence="3">
    <location>
        <begin position="350"/>
        <end position="429"/>
    </location>
</feature>
<dbReference type="PANTHER" id="PTHR35788">
    <property type="entry name" value="EXPORTED PROTEIN-RELATED"/>
    <property type="match status" value="1"/>
</dbReference>
<name>A0A1S6J0H7_9FIRM</name>
<keyword evidence="5" id="KW-1185">Reference proteome</keyword>
<dbReference type="KEGG" id="dfg:B0537_05655"/>
<accession>A0A1S6J0H7</accession>
<dbReference type="SMART" id="SM01208">
    <property type="entry name" value="G5"/>
    <property type="match status" value="1"/>
</dbReference>
<dbReference type="InterPro" id="IPR007391">
    <property type="entry name" value="Vancomycin_resist_VanW"/>
</dbReference>
<organism evidence="4 5">
    <name type="scientific">Desulforamulus ferrireducens</name>
    <dbReference type="NCBI Taxonomy" id="1833852"/>
    <lineage>
        <taxon>Bacteria</taxon>
        <taxon>Bacillati</taxon>
        <taxon>Bacillota</taxon>
        <taxon>Clostridia</taxon>
        <taxon>Eubacteriales</taxon>
        <taxon>Peptococcaceae</taxon>
        <taxon>Desulforamulus</taxon>
    </lineage>
</organism>
<keyword evidence="2" id="KW-0175">Coiled coil</keyword>
<dbReference type="Pfam" id="PF07501">
    <property type="entry name" value="G5"/>
    <property type="match status" value="1"/>
</dbReference>
<dbReference type="PANTHER" id="PTHR35788:SF1">
    <property type="entry name" value="EXPORTED PROTEIN"/>
    <property type="match status" value="1"/>
</dbReference>
<proteinExistence type="predicted"/>
<dbReference type="InterPro" id="IPR011098">
    <property type="entry name" value="G5_dom"/>
</dbReference>